<sequence length="195" mass="22301">MDESLRKTETVPSYYLEIIFVSSLIMDESLRKTTETVPSYYLEITFVSSLIMDESLRKTTETPLSYYLEITFVSSLIMDESLRKTTETVPSYYLEITFVSSLIMDESLKDYRNGSSAVEQNNNCTRGNGENKSFKKDIMKPCFGNNTAFSTIVVRLFLSILISVRIAEEERKDPFLTITDVLSFALSHKLLLKLA</sequence>
<dbReference type="Proteomes" id="UP001054945">
    <property type="component" value="Unassembled WGS sequence"/>
</dbReference>
<evidence type="ECO:0000313" key="1">
    <source>
        <dbReference type="EMBL" id="GIY58678.1"/>
    </source>
</evidence>
<reference evidence="1 2" key="1">
    <citation type="submission" date="2021-06" db="EMBL/GenBank/DDBJ databases">
        <title>Caerostris extrusa draft genome.</title>
        <authorList>
            <person name="Kono N."/>
            <person name="Arakawa K."/>
        </authorList>
    </citation>
    <scope>NUCLEOTIDE SEQUENCE [LARGE SCALE GENOMIC DNA]</scope>
</reference>
<comment type="caution">
    <text evidence="1">The sequence shown here is derived from an EMBL/GenBank/DDBJ whole genome shotgun (WGS) entry which is preliminary data.</text>
</comment>
<accession>A0AAV4ULK5</accession>
<protein>
    <submittedName>
        <fullName evidence="1">Uncharacterized protein</fullName>
    </submittedName>
</protein>
<evidence type="ECO:0000313" key="2">
    <source>
        <dbReference type="Proteomes" id="UP001054945"/>
    </source>
</evidence>
<name>A0AAV4ULK5_CAEEX</name>
<proteinExistence type="predicted"/>
<dbReference type="AlphaFoldDB" id="A0AAV4ULK5"/>
<keyword evidence="2" id="KW-1185">Reference proteome</keyword>
<dbReference type="EMBL" id="BPLR01013087">
    <property type="protein sequence ID" value="GIY58678.1"/>
    <property type="molecule type" value="Genomic_DNA"/>
</dbReference>
<organism evidence="1 2">
    <name type="scientific">Caerostris extrusa</name>
    <name type="common">Bark spider</name>
    <name type="synonym">Caerostris bankana</name>
    <dbReference type="NCBI Taxonomy" id="172846"/>
    <lineage>
        <taxon>Eukaryota</taxon>
        <taxon>Metazoa</taxon>
        <taxon>Ecdysozoa</taxon>
        <taxon>Arthropoda</taxon>
        <taxon>Chelicerata</taxon>
        <taxon>Arachnida</taxon>
        <taxon>Araneae</taxon>
        <taxon>Araneomorphae</taxon>
        <taxon>Entelegynae</taxon>
        <taxon>Araneoidea</taxon>
        <taxon>Araneidae</taxon>
        <taxon>Caerostris</taxon>
    </lineage>
</organism>
<gene>
    <name evidence="1" type="ORF">CEXT_332201</name>
</gene>